<dbReference type="Pfam" id="PF03469">
    <property type="entry name" value="XH"/>
    <property type="match status" value="1"/>
</dbReference>
<dbReference type="EMBL" id="GBRH01273189">
    <property type="protein sequence ID" value="JAD24706.1"/>
    <property type="molecule type" value="Transcribed_RNA"/>
</dbReference>
<dbReference type="InterPro" id="IPR045177">
    <property type="entry name" value="FDM1-5/IDN2"/>
</dbReference>
<sequence length="95" mass="10868">MEDDAKLISLKEEWGIEAHNAIVRALIESNEYNPSGRSPVPQLWNFSEDRKATVAEAVKHLVNWRTNMGKFVSTRPDFRPCIWRQGSAIIIPGYN</sequence>
<reference evidence="2" key="2">
    <citation type="journal article" date="2015" name="Data Brief">
        <title>Shoot transcriptome of the giant reed, Arundo donax.</title>
        <authorList>
            <person name="Barrero R.A."/>
            <person name="Guerrero F.D."/>
            <person name="Moolhuijzen P."/>
            <person name="Goolsby J.A."/>
            <person name="Tidwell J."/>
            <person name="Bellgard S.E."/>
            <person name="Bellgard M.I."/>
        </authorList>
    </citation>
    <scope>NUCLEOTIDE SEQUENCE</scope>
    <source>
        <tissue evidence="2">Shoot tissue taken approximately 20 cm above the soil surface</tissue>
    </source>
</reference>
<name>A0A0A8YG12_ARUDO</name>
<dbReference type="PANTHER" id="PTHR21596:SF3">
    <property type="entry name" value="FACTOR OF DNA METHYLATION 1-RELATED"/>
    <property type="match status" value="1"/>
</dbReference>
<reference evidence="2" key="1">
    <citation type="submission" date="2014-09" db="EMBL/GenBank/DDBJ databases">
        <authorList>
            <person name="Magalhaes I.L.F."/>
            <person name="Oliveira U."/>
            <person name="Santos F.R."/>
            <person name="Vidigal T.H.D.A."/>
            <person name="Brescovit A.D."/>
            <person name="Santos A.J."/>
        </authorList>
    </citation>
    <scope>NUCLEOTIDE SEQUENCE</scope>
    <source>
        <tissue evidence="2">Shoot tissue taken approximately 20 cm above the soil surface</tissue>
    </source>
</reference>
<organism evidence="2">
    <name type="scientific">Arundo donax</name>
    <name type="common">Giant reed</name>
    <name type="synonym">Donax arundinaceus</name>
    <dbReference type="NCBI Taxonomy" id="35708"/>
    <lineage>
        <taxon>Eukaryota</taxon>
        <taxon>Viridiplantae</taxon>
        <taxon>Streptophyta</taxon>
        <taxon>Embryophyta</taxon>
        <taxon>Tracheophyta</taxon>
        <taxon>Spermatophyta</taxon>
        <taxon>Magnoliopsida</taxon>
        <taxon>Liliopsida</taxon>
        <taxon>Poales</taxon>
        <taxon>Poaceae</taxon>
        <taxon>PACMAD clade</taxon>
        <taxon>Arundinoideae</taxon>
        <taxon>Arundineae</taxon>
        <taxon>Arundo</taxon>
    </lineage>
</organism>
<protein>
    <recommendedName>
        <fullName evidence="1">Factor of DNA methylation 1-5/IDN2 domain-containing protein</fullName>
    </recommendedName>
</protein>
<dbReference type="InterPro" id="IPR005379">
    <property type="entry name" value="FDM1-5/IDN2_XH"/>
</dbReference>
<evidence type="ECO:0000313" key="2">
    <source>
        <dbReference type="EMBL" id="JAD24706.1"/>
    </source>
</evidence>
<evidence type="ECO:0000259" key="1">
    <source>
        <dbReference type="Pfam" id="PF03469"/>
    </source>
</evidence>
<dbReference type="GO" id="GO:0080188">
    <property type="term" value="P:gene silencing by siRNA-directed DNA methylation"/>
    <property type="evidence" value="ECO:0007669"/>
    <property type="project" value="InterPro"/>
</dbReference>
<accession>A0A0A8YG12</accession>
<feature type="domain" description="Factor of DNA methylation 1-5/IDN2" evidence="1">
    <location>
        <begin position="2"/>
        <end position="63"/>
    </location>
</feature>
<dbReference type="AlphaFoldDB" id="A0A0A8YG12"/>
<proteinExistence type="predicted"/>
<dbReference type="PANTHER" id="PTHR21596">
    <property type="entry name" value="RIBONUCLEASE P SUBUNIT P38"/>
    <property type="match status" value="1"/>
</dbReference>